<feature type="short sequence motif" description="HXTX 1" evidence="2">
    <location>
        <begin position="30"/>
        <end position="33"/>
    </location>
</feature>
<dbReference type="HAMAP" id="MF_01940">
    <property type="entry name" value="RNA_CPDase"/>
    <property type="match status" value="1"/>
</dbReference>
<evidence type="ECO:0000313" key="3">
    <source>
        <dbReference type="EMBL" id="SNY70646.1"/>
    </source>
</evidence>
<dbReference type="RefSeq" id="WP_179855642.1">
    <property type="nucleotide sequence ID" value="NZ_OBDY01000038.1"/>
</dbReference>
<keyword evidence="3" id="KW-0436">Ligase</keyword>
<dbReference type="InterPro" id="IPR004175">
    <property type="entry name" value="RNA_CPDase"/>
</dbReference>
<dbReference type="Proteomes" id="UP000219612">
    <property type="component" value="Unassembled WGS sequence"/>
</dbReference>
<evidence type="ECO:0000313" key="4">
    <source>
        <dbReference type="Proteomes" id="UP000219612"/>
    </source>
</evidence>
<dbReference type="GO" id="GO:0004113">
    <property type="term" value="F:2',3'-cyclic-nucleotide 3'-phosphodiesterase activity"/>
    <property type="evidence" value="ECO:0007669"/>
    <property type="project" value="InterPro"/>
</dbReference>
<sequence>MAVFPPPGEIHALQRALPSGGRVSPTGKWHVTLAFLGDVPSPEPVAAVLAAVRSPGPFTLRLAGGGRFGKAEWLGVEGDREQLTALHTHIRDDLAAAGYPLEDRPFHPHLTVSYHADGRLRKALSNYVGSPWPVTEFSLVLSHNGQYEKISSWPL</sequence>
<dbReference type="GO" id="GO:0016874">
    <property type="term" value="F:ligase activity"/>
    <property type="evidence" value="ECO:0007669"/>
    <property type="project" value="UniProtKB-KW"/>
</dbReference>
<dbReference type="Pfam" id="PF13563">
    <property type="entry name" value="2_5_RNA_ligase2"/>
    <property type="match status" value="1"/>
</dbReference>
<dbReference type="PANTHER" id="PTHR35561">
    <property type="entry name" value="RNA 2',3'-CYCLIC PHOSPHODIESTERASE"/>
    <property type="match status" value="1"/>
</dbReference>
<accession>A0A285KGU4</accession>
<comment type="similarity">
    <text evidence="2">Belongs to the 2H phosphoesterase superfamily. ThpR family.</text>
</comment>
<dbReference type="InterPro" id="IPR009097">
    <property type="entry name" value="Cyclic_Pdiesterase"/>
</dbReference>
<dbReference type="EMBL" id="OBDY01000038">
    <property type="protein sequence ID" value="SNY70646.1"/>
    <property type="molecule type" value="Genomic_DNA"/>
</dbReference>
<protein>
    <recommendedName>
        <fullName evidence="2">RNA 2',3'-cyclic phosphodiesterase</fullName>
        <shortName evidence="2">RNA 2',3'-CPDase</shortName>
        <ecNumber evidence="2">3.1.4.58</ecNumber>
    </recommendedName>
</protein>
<feature type="active site" description="Proton acceptor" evidence="2">
    <location>
        <position position="109"/>
    </location>
</feature>
<dbReference type="SUPFAM" id="SSF55144">
    <property type="entry name" value="LigT-like"/>
    <property type="match status" value="1"/>
</dbReference>
<dbReference type="AlphaFoldDB" id="A0A285KGU4"/>
<dbReference type="EC" id="3.1.4.58" evidence="2"/>
<dbReference type="GO" id="GO:0008664">
    <property type="term" value="F:RNA 2',3'-cyclic 3'-phosphodiesterase activity"/>
    <property type="evidence" value="ECO:0007669"/>
    <property type="project" value="UniProtKB-EC"/>
</dbReference>
<proteinExistence type="inferred from homology"/>
<comment type="catalytic activity">
    <reaction evidence="2">
        <text>a 3'-end 2',3'-cyclophospho-ribonucleotide-RNA + H2O = a 3'-end 2'-phospho-ribonucleotide-RNA + H(+)</text>
        <dbReference type="Rhea" id="RHEA:11828"/>
        <dbReference type="Rhea" id="RHEA-COMP:10464"/>
        <dbReference type="Rhea" id="RHEA-COMP:17353"/>
        <dbReference type="ChEBI" id="CHEBI:15377"/>
        <dbReference type="ChEBI" id="CHEBI:15378"/>
        <dbReference type="ChEBI" id="CHEBI:83064"/>
        <dbReference type="ChEBI" id="CHEBI:173113"/>
        <dbReference type="EC" id="3.1.4.58"/>
    </reaction>
</comment>
<name>A0A285KGU4_9ACTN</name>
<feature type="active site" description="Proton donor" evidence="2">
    <location>
        <position position="30"/>
    </location>
</feature>
<organism evidence="3 4">
    <name type="scientific">Paractinoplanes atraurantiacus</name>
    <dbReference type="NCBI Taxonomy" id="1036182"/>
    <lineage>
        <taxon>Bacteria</taxon>
        <taxon>Bacillati</taxon>
        <taxon>Actinomycetota</taxon>
        <taxon>Actinomycetes</taxon>
        <taxon>Micromonosporales</taxon>
        <taxon>Micromonosporaceae</taxon>
        <taxon>Paractinoplanes</taxon>
    </lineage>
</organism>
<reference evidence="4" key="1">
    <citation type="submission" date="2017-09" db="EMBL/GenBank/DDBJ databases">
        <authorList>
            <person name="Varghese N."/>
            <person name="Submissions S."/>
        </authorList>
    </citation>
    <scope>NUCLEOTIDE SEQUENCE [LARGE SCALE GENOMIC DNA]</scope>
    <source>
        <strain evidence="4">CGMCC 4.6857</strain>
    </source>
</reference>
<evidence type="ECO:0000256" key="2">
    <source>
        <dbReference type="HAMAP-Rule" id="MF_01940"/>
    </source>
</evidence>
<keyword evidence="1 2" id="KW-0378">Hydrolase</keyword>
<dbReference type="Gene3D" id="3.90.1140.10">
    <property type="entry name" value="Cyclic phosphodiesterase"/>
    <property type="match status" value="1"/>
</dbReference>
<evidence type="ECO:0000256" key="1">
    <source>
        <dbReference type="ARBA" id="ARBA00022801"/>
    </source>
</evidence>
<feature type="short sequence motif" description="HXTX 2" evidence="2">
    <location>
        <begin position="109"/>
        <end position="112"/>
    </location>
</feature>
<comment type="function">
    <text evidence="2">Hydrolyzes RNA 2',3'-cyclic phosphodiester to an RNA 2'-phosphomonoester.</text>
</comment>
<dbReference type="NCBIfam" id="TIGR02258">
    <property type="entry name" value="2_5_ligase"/>
    <property type="match status" value="1"/>
</dbReference>
<keyword evidence="4" id="KW-1185">Reference proteome</keyword>
<gene>
    <name evidence="3" type="ORF">SAMN05421748_13823</name>
</gene>
<dbReference type="PANTHER" id="PTHR35561:SF1">
    <property type="entry name" value="RNA 2',3'-CYCLIC PHOSPHODIESTERASE"/>
    <property type="match status" value="1"/>
</dbReference>